<evidence type="ECO:0000259" key="6">
    <source>
        <dbReference type="Pfam" id="PF00675"/>
    </source>
</evidence>
<feature type="domain" description="Peptidase M16 N-terminal" evidence="6">
    <location>
        <begin position="44"/>
        <end position="189"/>
    </location>
</feature>
<comment type="cofactor">
    <cofactor evidence="1">
        <name>Zn(2+)</name>
        <dbReference type="ChEBI" id="CHEBI:29105"/>
    </cofactor>
</comment>
<evidence type="ECO:0000313" key="9">
    <source>
        <dbReference type="Proteomes" id="UP000189177"/>
    </source>
</evidence>
<feature type="domain" description="Peptidase M16 C-terminal" evidence="7">
    <location>
        <begin position="199"/>
        <end position="379"/>
    </location>
</feature>
<reference evidence="8 9" key="1">
    <citation type="submission" date="2017-02" db="EMBL/GenBank/DDBJ databases">
        <title>Genomic diversity within the haloalkaliphilic genus Thioalkalivibrio.</title>
        <authorList>
            <person name="Ahn A.-C."/>
            <person name="Meier-Kolthoff J."/>
            <person name="Overmars L."/>
            <person name="Richter M."/>
            <person name="Woyke T."/>
            <person name="Sorokin D.Y."/>
            <person name="Muyzer G."/>
        </authorList>
    </citation>
    <scope>NUCLEOTIDE SEQUENCE [LARGE SCALE GENOMIC DNA]</scope>
    <source>
        <strain evidence="8 9">HL17</strain>
    </source>
</reference>
<dbReference type="InterPro" id="IPR011765">
    <property type="entry name" value="Pept_M16_N"/>
</dbReference>
<sequence>MRVHVPGLARLLFCLTALFAAPAAASGSITDNVVETRLDNGLTVLVLEDRRAPVVSTQIWYRVGSADEYGGVTGISHMLEHMMFRGSEAFEPGEFSRVVSRLGGRENAFVGRDYTGYHQLLGSDHWETLLEMEAERMQHLRLTEEEFLPEREVVREERRQRVDDRPNARLREAFMAAAFHADPYGQPVIGWMSDIDEYSVDALQDWYDTWYTPDNAVVAVVGDVDAEAVVAAAERHFGDIPAGPGVERPARSEPPQTGERRITVQVPAELPYVMMGWKAPSLNSLEEPDDAYALLVLEGVLSSGEASRLARELERGREIAGSASASYSPFTRRDGLFMLGGVPAEDADVATLEAALREQIERLREEPVGEDELERVQARVVASEVYGRDSVHAQASQLAMLETVGLGWRELGEFVERVRAVTAEDVRRVAQEYLVPETLTVGILDPLPLDERESEEPAAEYGGEL</sequence>
<dbReference type="Pfam" id="PF05193">
    <property type="entry name" value="Peptidase_M16_C"/>
    <property type="match status" value="1"/>
</dbReference>
<dbReference type="InterPro" id="IPR050361">
    <property type="entry name" value="MPP/UQCRC_Complex"/>
</dbReference>
<dbReference type="STRING" id="252474.B1A74_01325"/>
<dbReference type="AlphaFoldDB" id="A0A1V3A1N4"/>
<dbReference type="SUPFAM" id="SSF63411">
    <property type="entry name" value="LuxS/MPP-like metallohydrolase"/>
    <property type="match status" value="2"/>
</dbReference>
<dbReference type="PROSITE" id="PS00143">
    <property type="entry name" value="INSULINASE"/>
    <property type="match status" value="1"/>
</dbReference>
<name>A0A1V3A1N4_9GAMM</name>
<feature type="region of interest" description="Disordered" evidence="4">
    <location>
        <begin position="240"/>
        <end position="259"/>
    </location>
</feature>
<gene>
    <name evidence="8" type="ORF">B1A74_01325</name>
</gene>
<dbReference type="GO" id="GO:0004222">
    <property type="term" value="F:metalloendopeptidase activity"/>
    <property type="evidence" value="ECO:0007669"/>
    <property type="project" value="InterPro"/>
</dbReference>
<comment type="similarity">
    <text evidence="2 3">Belongs to the peptidase M16 family.</text>
</comment>
<evidence type="ECO:0000256" key="1">
    <source>
        <dbReference type="ARBA" id="ARBA00001947"/>
    </source>
</evidence>
<comment type="caution">
    <text evidence="8">The sequence shown here is derived from an EMBL/GenBank/DDBJ whole genome shotgun (WGS) entry which is preliminary data.</text>
</comment>
<evidence type="ECO:0000313" key="8">
    <source>
        <dbReference type="EMBL" id="OOC11287.1"/>
    </source>
</evidence>
<dbReference type="InterPro" id="IPR007863">
    <property type="entry name" value="Peptidase_M16_C"/>
</dbReference>
<feature type="chain" id="PRO_5012753439" evidence="5">
    <location>
        <begin position="26"/>
        <end position="465"/>
    </location>
</feature>
<dbReference type="InterPro" id="IPR001431">
    <property type="entry name" value="Pept_M16_Zn_BS"/>
</dbReference>
<evidence type="ECO:0000259" key="7">
    <source>
        <dbReference type="Pfam" id="PF05193"/>
    </source>
</evidence>
<accession>A0A1V3A1N4</accession>
<dbReference type="PANTHER" id="PTHR11851">
    <property type="entry name" value="METALLOPROTEASE"/>
    <property type="match status" value="1"/>
</dbReference>
<keyword evidence="9" id="KW-1185">Reference proteome</keyword>
<dbReference type="Gene3D" id="3.30.830.10">
    <property type="entry name" value="Metalloenzyme, LuxS/M16 peptidase-like"/>
    <property type="match status" value="2"/>
</dbReference>
<dbReference type="Proteomes" id="UP000189177">
    <property type="component" value="Unassembled WGS sequence"/>
</dbReference>
<dbReference type="GO" id="GO:0046872">
    <property type="term" value="F:metal ion binding"/>
    <property type="evidence" value="ECO:0007669"/>
    <property type="project" value="InterPro"/>
</dbReference>
<keyword evidence="5" id="KW-0732">Signal</keyword>
<dbReference type="OrthoDB" id="9811314at2"/>
<dbReference type="PANTHER" id="PTHR11851:SF49">
    <property type="entry name" value="MITOCHONDRIAL-PROCESSING PEPTIDASE SUBUNIT ALPHA"/>
    <property type="match status" value="1"/>
</dbReference>
<evidence type="ECO:0000256" key="2">
    <source>
        <dbReference type="ARBA" id="ARBA00007261"/>
    </source>
</evidence>
<dbReference type="GO" id="GO:0006508">
    <property type="term" value="P:proteolysis"/>
    <property type="evidence" value="ECO:0007669"/>
    <property type="project" value="InterPro"/>
</dbReference>
<dbReference type="RefSeq" id="WP_077243550.1">
    <property type="nucleotide sequence ID" value="NZ_MUZR01000004.1"/>
</dbReference>
<evidence type="ECO:0000256" key="3">
    <source>
        <dbReference type="RuleBase" id="RU004447"/>
    </source>
</evidence>
<dbReference type="Pfam" id="PF00675">
    <property type="entry name" value="Peptidase_M16"/>
    <property type="match status" value="1"/>
</dbReference>
<feature type="signal peptide" evidence="5">
    <location>
        <begin position="1"/>
        <end position="25"/>
    </location>
</feature>
<dbReference type="EMBL" id="MUZR01000004">
    <property type="protein sequence ID" value="OOC11287.1"/>
    <property type="molecule type" value="Genomic_DNA"/>
</dbReference>
<protein>
    <submittedName>
        <fullName evidence="8">Peptidase M16</fullName>
    </submittedName>
</protein>
<organism evidence="8 9">
    <name type="scientific">Thioalkalivibrio halophilus</name>
    <dbReference type="NCBI Taxonomy" id="252474"/>
    <lineage>
        <taxon>Bacteria</taxon>
        <taxon>Pseudomonadati</taxon>
        <taxon>Pseudomonadota</taxon>
        <taxon>Gammaproteobacteria</taxon>
        <taxon>Chromatiales</taxon>
        <taxon>Ectothiorhodospiraceae</taxon>
        <taxon>Thioalkalivibrio</taxon>
    </lineage>
</organism>
<proteinExistence type="inferred from homology"/>
<dbReference type="InterPro" id="IPR011249">
    <property type="entry name" value="Metalloenz_LuxS/M16"/>
</dbReference>
<evidence type="ECO:0000256" key="4">
    <source>
        <dbReference type="SAM" id="MobiDB-lite"/>
    </source>
</evidence>
<evidence type="ECO:0000256" key="5">
    <source>
        <dbReference type="SAM" id="SignalP"/>
    </source>
</evidence>